<feature type="binding site" evidence="17">
    <location>
        <position position="261"/>
    </location>
    <ligand>
        <name>(6S)-NADPHX</name>
        <dbReference type="ChEBI" id="CHEBI:64076"/>
    </ligand>
</feature>
<feature type="binding site" evidence="18">
    <location>
        <position position="141"/>
    </location>
    <ligand>
        <name>(6S)-NADPHX</name>
        <dbReference type="ChEBI" id="CHEBI:64076"/>
    </ligand>
</feature>
<evidence type="ECO:0000256" key="5">
    <source>
        <dbReference type="ARBA" id="ARBA00022723"/>
    </source>
</evidence>
<sequence length="496" mass="53751">MKIGNSECIRAMDKYCIENLGIPSMVLMENAALKVIENLDLNKFNSFTVICGSGNNGGDGLAVARHLYALGKKIDVFLLGFNRLSEDCKNNFTILKNMGIHVNLISSTEDLGSLRQSVSKSDVTIDAIFGTGLKRDVSGIYDLTITVINENSNYVLAIDIASGVNSDSGKIMGNSIKANKTVSFVVYKMGFLNYEAHNMSGEIVVENIGMTKSVIDKFCDNTYMLDEEYIKSRMKKRSAYAHKGEYGRATIVAGSKGFSGAATITTNAVVRSGSGLVTLCTYGEIQDIVASKLLEAMTADIENEESIKILSNSSVIAIGPGMGNTKRTYEVLKNVVHKTKCPMVIDADAINVLSQNKELLSKLKNRAVLTPHLGEMSRLCGLNIEEIKINRIKVAKSFAKENNIVVLLKGYNTIITDGESIFINPTGNSSMANGGMGDTLTGIIASLIAQGYEVLHATCIAAFIHGYIGDKLSNDMFIVNASHIIESLPTFIKDFF</sequence>
<reference evidence="22 23" key="1">
    <citation type="submission" date="2016-11" db="EMBL/GenBank/DDBJ databases">
        <authorList>
            <person name="Jaros S."/>
            <person name="Januszkiewicz K."/>
            <person name="Wedrychowicz H."/>
        </authorList>
    </citation>
    <scope>NUCLEOTIDE SEQUENCE [LARGE SCALE GENOMIC DNA]</scope>
    <source>
        <strain evidence="22 23">DSM 3089</strain>
    </source>
</reference>
<dbReference type="InterPro" id="IPR017953">
    <property type="entry name" value="Carbohydrate_kinase_pred_CS"/>
</dbReference>
<comment type="catalytic activity">
    <reaction evidence="15 17 19">
        <text>(6S)-NADHX + ADP = AMP + phosphate + NADH + H(+)</text>
        <dbReference type="Rhea" id="RHEA:32223"/>
        <dbReference type="ChEBI" id="CHEBI:15378"/>
        <dbReference type="ChEBI" id="CHEBI:43474"/>
        <dbReference type="ChEBI" id="CHEBI:57945"/>
        <dbReference type="ChEBI" id="CHEBI:64074"/>
        <dbReference type="ChEBI" id="CHEBI:456215"/>
        <dbReference type="ChEBI" id="CHEBI:456216"/>
        <dbReference type="EC" id="4.2.1.136"/>
    </reaction>
</comment>
<dbReference type="Gene3D" id="3.40.50.10260">
    <property type="entry name" value="YjeF N-terminal domain"/>
    <property type="match status" value="1"/>
</dbReference>
<feature type="binding site" evidence="17">
    <location>
        <position position="437"/>
    </location>
    <ligand>
        <name>AMP</name>
        <dbReference type="ChEBI" id="CHEBI:456215"/>
    </ligand>
</feature>
<feature type="binding site" evidence="17">
    <location>
        <position position="372"/>
    </location>
    <ligand>
        <name>(6S)-NADPHX</name>
        <dbReference type="ChEBI" id="CHEBI:64076"/>
    </ligand>
</feature>
<comment type="catalytic activity">
    <reaction evidence="16 17 19">
        <text>(6S)-NADPHX + ADP = AMP + phosphate + NADPH + H(+)</text>
        <dbReference type="Rhea" id="RHEA:32235"/>
        <dbReference type="ChEBI" id="CHEBI:15378"/>
        <dbReference type="ChEBI" id="CHEBI:43474"/>
        <dbReference type="ChEBI" id="CHEBI:57783"/>
        <dbReference type="ChEBI" id="CHEBI:64076"/>
        <dbReference type="ChEBI" id="CHEBI:456215"/>
        <dbReference type="ChEBI" id="CHEBI:456216"/>
        <dbReference type="EC" id="4.2.1.136"/>
    </reaction>
</comment>
<dbReference type="GO" id="GO:0052856">
    <property type="term" value="F:NAD(P)HX epimerase activity"/>
    <property type="evidence" value="ECO:0007669"/>
    <property type="project" value="UniProtKB-UniRule"/>
</dbReference>
<dbReference type="PANTHER" id="PTHR12592:SF0">
    <property type="entry name" value="ATP-DEPENDENT (S)-NAD(P)H-HYDRATE DEHYDRATASE"/>
    <property type="match status" value="1"/>
</dbReference>
<evidence type="ECO:0000256" key="9">
    <source>
        <dbReference type="ARBA" id="ARBA00022958"/>
    </source>
</evidence>
<comment type="function">
    <text evidence="17">Catalyzes the dehydration of the S-form of NAD(P)HX at the expense of ADP, which is converted to AMP. Together with NAD(P)HX epimerase, which catalyzes the epimerization of the S- and R-forms, the enzyme allows the repair of both epimers of NAD(P)HX, a damaged form of NAD(P)H that is a result of enzymatic or heat-dependent hydration.</text>
</comment>
<evidence type="ECO:0000256" key="18">
    <source>
        <dbReference type="HAMAP-Rule" id="MF_01966"/>
    </source>
</evidence>
<evidence type="ECO:0000256" key="17">
    <source>
        <dbReference type="HAMAP-Rule" id="MF_01965"/>
    </source>
</evidence>
<dbReference type="PIRSF" id="PIRSF017184">
    <property type="entry name" value="Nnr"/>
    <property type="match status" value="1"/>
</dbReference>
<proteinExistence type="inferred from homology"/>
<evidence type="ECO:0000256" key="16">
    <source>
        <dbReference type="ARBA" id="ARBA00049209"/>
    </source>
</evidence>
<dbReference type="InterPro" id="IPR004443">
    <property type="entry name" value="YjeF_N_dom"/>
</dbReference>
<comment type="cofactor">
    <cofactor evidence="17">
        <name>Mg(2+)</name>
        <dbReference type="ChEBI" id="CHEBI:18420"/>
    </cofactor>
</comment>
<dbReference type="CDD" id="cd01171">
    <property type="entry name" value="YXKO-related"/>
    <property type="match status" value="1"/>
</dbReference>
<evidence type="ECO:0000256" key="6">
    <source>
        <dbReference type="ARBA" id="ARBA00022741"/>
    </source>
</evidence>
<comment type="similarity">
    <text evidence="17">Belongs to the NnrD/CARKD family.</text>
</comment>
<keyword evidence="12 17" id="KW-0456">Lyase</keyword>
<dbReference type="SUPFAM" id="SSF53613">
    <property type="entry name" value="Ribokinase-like"/>
    <property type="match status" value="1"/>
</dbReference>
<keyword evidence="11 18" id="KW-0413">Isomerase</keyword>
<dbReference type="OrthoDB" id="9806925at2"/>
<keyword evidence="10 17" id="KW-0520">NAD</keyword>
<dbReference type="PROSITE" id="PS51383">
    <property type="entry name" value="YJEF_C_3"/>
    <property type="match status" value="1"/>
</dbReference>
<dbReference type="GO" id="GO:0046872">
    <property type="term" value="F:metal ion binding"/>
    <property type="evidence" value="ECO:0007669"/>
    <property type="project" value="UniProtKB-UniRule"/>
</dbReference>
<feature type="binding site" evidence="17">
    <location>
        <position position="321"/>
    </location>
    <ligand>
        <name>(6S)-NADPHX</name>
        <dbReference type="ChEBI" id="CHEBI:64076"/>
    </ligand>
</feature>
<gene>
    <name evidence="18" type="primary">nnrE</name>
    <name evidence="17" type="synonym">nnrD</name>
    <name evidence="22" type="ORF">SAMN02745196_01934</name>
</gene>
<evidence type="ECO:0000256" key="2">
    <source>
        <dbReference type="ARBA" id="ARBA00000909"/>
    </source>
</evidence>
<dbReference type="Pfam" id="PF01256">
    <property type="entry name" value="Carb_kinase"/>
    <property type="match status" value="1"/>
</dbReference>
<dbReference type="NCBIfam" id="TIGR00196">
    <property type="entry name" value="yjeF_cterm"/>
    <property type="match status" value="1"/>
</dbReference>
<dbReference type="EC" id="5.1.99.6" evidence="19"/>
<dbReference type="GO" id="GO:0052855">
    <property type="term" value="F:ADP-dependent NAD(P)H-hydrate dehydratase activity"/>
    <property type="evidence" value="ECO:0007669"/>
    <property type="project" value="UniProtKB-UniRule"/>
</dbReference>
<feature type="binding site" evidence="18">
    <location>
        <position position="56"/>
    </location>
    <ligand>
        <name>K(+)</name>
        <dbReference type="ChEBI" id="CHEBI:29103"/>
    </ligand>
</feature>
<dbReference type="SUPFAM" id="SSF64153">
    <property type="entry name" value="YjeF N-terminal domain-like"/>
    <property type="match status" value="1"/>
</dbReference>
<keyword evidence="7 17" id="KW-0067">ATP-binding</keyword>
<accession>A0A1M5WWR5</accession>
<evidence type="ECO:0000256" key="1">
    <source>
        <dbReference type="ARBA" id="ARBA00000013"/>
    </source>
</evidence>
<feature type="binding site" evidence="17">
    <location>
        <begin position="409"/>
        <end position="413"/>
    </location>
    <ligand>
        <name>AMP</name>
        <dbReference type="ChEBI" id="CHEBI:456215"/>
    </ligand>
</feature>
<feature type="domain" description="YjeF C-terminal" evidence="20">
    <location>
        <begin position="226"/>
        <end position="495"/>
    </location>
</feature>
<dbReference type="HAMAP" id="MF_01965">
    <property type="entry name" value="NADHX_dehydratase"/>
    <property type="match status" value="1"/>
</dbReference>
<dbReference type="InterPro" id="IPR000631">
    <property type="entry name" value="CARKD"/>
</dbReference>
<keyword evidence="8 17" id="KW-0521">NADP</keyword>
<keyword evidence="13" id="KW-0511">Multifunctional enzyme</keyword>
<evidence type="ECO:0000256" key="12">
    <source>
        <dbReference type="ARBA" id="ARBA00023239"/>
    </source>
</evidence>
<comment type="similarity">
    <text evidence="18">Belongs to the NnrE/AIBP family.</text>
</comment>
<dbReference type="Proteomes" id="UP000184526">
    <property type="component" value="Unassembled WGS sequence"/>
</dbReference>
<feature type="binding site" evidence="18">
    <location>
        <begin position="130"/>
        <end position="136"/>
    </location>
    <ligand>
        <name>(6S)-NADPHX</name>
        <dbReference type="ChEBI" id="CHEBI:64076"/>
    </ligand>
</feature>
<evidence type="ECO:0000256" key="13">
    <source>
        <dbReference type="ARBA" id="ARBA00023268"/>
    </source>
</evidence>
<comment type="similarity">
    <text evidence="3 19">In the N-terminal section; belongs to the NnrE/AIBP family.</text>
</comment>
<dbReference type="InterPro" id="IPR036652">
    <property type="entry name" value="YjeF_N_dom_sf"/>
</dbReference>
<dbReference type="NCBIfam" id="TIGR00197">
    <property type="entry name" value="yjeF_nterm"/>
    <property type="match status" value="1"/>
</dbReference>
<keyword evidence="9 18" id="KW-0630">Potassium</keyword>
<dbReference type="STRING" id="1121306.SAMN02745196_01934"/>
<comment type="catalytic activity">
    <reaction evidence="1 18 19">
        <text>(6R)-NADHX = (6S)-NADHX</text>
        <dbReference type="Rhea" id="RHEA:32215"/>
        <dbReference type="ChEBI" id="CHEBI:64074"/>
        <dbReference type="ChEBI" id="CHEBI:64075"/>
        <dbReference type="EC" id="5.1.99.6"/>
    </reaction>
</comment>
<comment type="similarity">
    <text evidence="4 19">In the C-terminal section; belongs to the NnrD/CARKD family.</text>
</comment>
<evidence type="ECO:0000256" key="3">
    <source>
        <dbReference type="ARBA" id="ARBA00006001"/>
    </source>
</evidence>
<feature type="binding site" evidence="17">
    <location>
        <position position="438"/>
    </location>
    <ligand>
        <name>(6S)-NADPHX</name>
        <dbReference type="ChEBI" id="CHEBI:64076"/>
    </ligand>
</feature>
<protein>
    <recommendedName>
        <fullName evidence="19">Bifunctional NAD(P)H-hydrate repair enzyme</fullName>
    </recommendedName>
    <alternativeName>
        <fullName evidence="19">Nicotinamide nucleotide repair protein</fullName>
    </alternativeName>
    <domain>
        <recommendedName>
            <fullName evidence="19">ADP-dependent (S)-NAD(P)H-hydrate dehydratase</fullName>
            <ecNumber evidence="19">4.2.1.136</ecNumber>
        </recommendedName>
        <alternativeName>
            <fullName evidence="19">ADP-dependent NAD(P)HX dehydratase</fullName>
        </alternativeName>
    </domain>
    <domain>
        <recommendedName>
            <fullName evidence="19">NAD(P)H-hydrate epimerase</fullName>
            <ecNumber evidence="19">5.1.99.6</ecNumber>
        </recommendedName>
    </domain>
</protein>
<organism evidence="22 23">
    <name type="scientific">Clostridium collagenovorans DSM 3089</name>
    <dbReference type="NCBI Taxonomy" id="1121306"/>
    <lineage>
        <taxon>Bacteria</taxon>
        <taxon>Bacillati</taxon>
        <taxon>Bacillota</taxon>
        <taxon>Clostridia</taxon>
        <taxon>Eubacteriales</taxon>
        <taxon>Clostridiaceae</taxon>
        <taxon>Clostridium</taxon>
    </lineage>
</organism>
<dbReference type="GO" id="GO:0005524">
    <property type="term" value="F:ATP binding"/>
    <property type="evidence" value="ECO:0007669"/>
    <property type="project" value="UniProtKB-UniRule"/>
</dbReference>
<feature type="binding site" evidence="18">
    <location>
        <position position="126"/>
    </location>
    <ligand>
        <name>K(+)</name>
        <dbReference type="ChEBI" id="CHEBI:29103"/>
    </ligand>
</feature>
<comment type="function">
    <text evidence="14 19">Bifunctional enzyme that catalyzes the epimerization of the S- and R-forms of NAD(P)HX and the dehydration of the S-form of NAD(P)HX at the expense of ADP, which is converted to AMP. This allows the repair of both epimers of NAD(P)HX, a damaged form of NAD(P)H that is a result of enzymatic or heat-dependent hydration.</text>
</comment>
<keyword evidence="5 18" id="KW-0479">Metal-binding</keyword>
<evidence type="ECO:0000256" key="19">
    <source>
        <dbReference type="PIRNR" id="PIRNR017184"/>
    </source>
</evidence>
<comment type="catalytic activity">
    <reaction evidence="2 18 19">
        <text>(6R)-NADPHX = (6S)-NADPHX</text>
        <dbReference type="Rhea" id="RHEA:32227"/>
        <dbReference type="ChEBI" id="CHEBI:64076"/>
        <dbReference type="ChEBI" id="CHEBI:64077"/>
        <dbReference type="EC" id="5.1.99.6"/>
    </reaction>
</comment>
<keyword evidence="23" id="KW-1185">Reference proteome</keyword>
<dbReference type="AlphaFoldDB" id="A0A1M5WWR5"/>
<evidence type="ECO:0000256" key="8">
    <source>
        <dbReference type="ARBA" id="ARBA00022857"/>
    </source>
</evidence>
<dbReference type="EC" id="4.2.1.136" evidence="19"/>
<dbReference type="InterPro" id="IPR029056">
    <property type="entry name" value="Ribokinase-like"/>
</dbReference>
<dbReference type="Gene3D" id="3.40.1190.20">
    <property type="match status" value="1"/>
</dbReference>
<feature type="binding site" evidence="18">
    <location>
        <begin position="55"/>
        <end position="59"/>
    </location>
    <ligand>
        <name>(6S)-NADPHX</name>
        <dbReference type="ChEBI" id="CHEBI:64076"/>
    </ligand>
</feature>
<dbReference type="PROSITE" id="PS51385">
    <property type="entry name" value="YJEF_N"/>
    <property type="match status" value="1"/>
</dbReference>
<evidence type="ECO:0000256" key="4">
    <source>
        <dbReference type="ARBA" id="ARBA00009524"/>
    </source>
</evidence>
<dbReference type="PROSITE" id="PS01050">
    <property type="entry name" value="YJEF_C_2"/>
    <property type="match status" value="1"/>
</dbReference>
<dbReference type="PANTHER" id="PTHR12592">
    <property type="entry name" value="ATP-DEPENDENT (S)-NAD(P)H-HYDRATE DEHYDRATASE FAMILY MEMBER"/>
    <property type="match status" value="1"/>
</dbReference>
<comment type="subunit">
    <text evidence="17">Homotetramer.</text>
</comment>
<dbReference type="HAMAP" id="MF_01966">
    <property type="entry name" value="NADHX_epimerase"/>
    <property type="match status" value="1"/>
</dbReference>
<dbReference type="GO" id="GO:0046496">
    <property type="term" value="P:nicotinamide nucleotide metabolic process"/>
    <property type="evidence" value="ECO:0007669"/>
    <property type="project" value="UniProtKB-UniRule"/>
</dbReference>
<comment type="cofactor">
    <cofactor evidence="18 19">
        <name>K(+)</name>
        <dbReference type="ChEBI" id="CHEBI:29103"/>
    </cofactor>
    <text evidence="18 19">Binds 1 potassium ion per subunit.</text>
</comment>
<feature type="domain" description="YjeF N-terminal" evidence="21">
    <location>
        <begin position="9"/>
        <end position="216"/>
    </location>
</feature>
<comment type="function">
    <text evidence="18">Catalyzes the epimerization of the S- and R-forms of NAD(P)HX, a damaged form of NAD(P)H that is a result of enzymatic or heat-dependent hydration. This is a prerequisite for the S-specific NAD(P)H-hydrate dehydratase to allow the repair of both epimers of NAD(P)HX.</text>
</comment>
<evidence type="ECO:0000256" key="15">
    <source>
        <dbReference type="ARBA" id="ARBA00048238"/>
    </source>
</evidence>
<keyword evidence="6 17" id="KW-0547">Nucleotide-binding</keyword>
<feature type="binding site" evidence="18">
    <location>
        <position position="159"/>
    </location>
    <ligand>
        <name>(6S)-NADPHX</name>
        <dbReference type="ChEBI" id="CHEBI:64076"/>
    </ligand>
</feature>
<evidence type="ECO:0000256" key="7">
    <source>
        <dbReference type="ARBA" id="ARBA00022840"/>
    </source>
</evidence>
<evidence type="ECO:0000313" key="23">
    <source>
        <dbReference type="Proteomes" id="UP000184526"/>
    </source>
</evidence>
<evidence type="ECO:0000259" key="21">
    <source>
        <dbReference type="PROSITE" id="PS51385"/>
    </source>
</evidence>
<dbReference type="InterPro" id="IPR030677">
    <property type="entry name" value="Nnr"/>
</dbReference>
<evidence type="ECO:0000313" key="22">
    <source>
        <dbReference type="EMBL" id="SHH92145.1"/>
    </source>
</evidence>
<feature type="binding site" evidence="18">
    <location>
        <position position="162"/>
    </location>
    <ligand>
        <name>K(+)</name>
        <dbReference type="ChEBI" id="CHEBI:29103"/>
    </ligand>
</feature>
<dbReference type="Pfam" id="PF03853">
    <property type="entry name" value="YjeF_N"/>
    <property type="match status" value="1"/>
</dbReference>
<evidence type="ECO:0000256" key="14">
    <source>
        <dbReference type="ARBA" id="ARBA00025153"/>
    </source>
</evidence>
<evidence type="ECO:0000259" key="20">
    <source>
        <dbReference type="PROSITE" id="PS51383"/>
    </source>
</evidence>
<dbReference type="GO" id="GO:0110051">
    <property type="term" value="P:metabolite repair"/>
    <property type="evidence" value="ECO:0007669"/>
    <property type="project" value="TreeGrafter"/>
</dbReference>
<evidence type="ECO:0000256" key="10">
    <source>
        <dbReference type="ARBA" id="ARBA00023027"/>
    </source>
</evidence>
<evidence type="ECO:0000256" key="11">
    <source>
        <dbReference type="ARBA" id="ARBA00023235"/>
    </source>
</evidence>
<dbReference type="RefSeq" id="WP_072831812.1">
    <property type="nucleotide sequence ID" value="NZ_FQXP01000006.1"/>
</dbReference>
<dbReference type="EMBL" id="FQXP01000006">
    <property type="protein sequence ID" value="SHH92145.1"/>
    <property type="molecule type" value="Genomic_DNA"/>
</dbReference>
<name>A0A1M5WWR5_9CLOT</name>